<organism evidence="2 3">
    <name type="scientific">Xylaria bambusicola</name>
    <dbReference type="NCBI Taxonomy" id="326684"/>
    <lineage>
        <taxon>Eukaryota</taxon>
        <taxon>Fungi</taxon>
        <taxon>Dikarya</taxon>
        <taxon>Ascomycota</taxon>
        <taxon>Pezizomycotina</taxon>
        <taxon>Sordariomycetes</taxon>
        <taxon>Xylariomycetidae</taxon>
        <taxon>Xylariales</taxon>
        <taxon>Xylariaceae</taxon>
        <taxon>Xylaria</taxon>
    </lineage>
</organism>
<dbReference type="Pfam" id="PF12697">
    <property type="entry name" value="Abhydrolase_6"/>
    <property type="match status" value="1"/>
</dbReference>
<dbReference type="InterPro" id="IPR052897">
    <property type="entry name" value="Sec-Metab_Biosynth_Hydrolase"/>
</dbReference>
<gene>
    <name evidence="2" type="ORF">RRF57_012023</name>
</gene>
<evidence type="ECO:0000313" key="2">
    <source>
        <dbReference type="EMBL" id="KAK5636311.1"/>
    </source>
</evidence>
<dbReference type="Gene3D" id="3.40.50.1820">
    <property type="entry name" value="alpha/beta hydrolase"/>
    <property type="match status" value="1"/>
</dbReference>
<evidence type="ECO:0000259" key="1">
    <source>
        <dbReference type="Pfam" id="PF12697"/>
    </source>
</evidence>
<proteinExistence type="predicted"/>
<comment type="caution">
    <text evidence="2">The sequence shown here is derived from an EMBL/GenBank/DDBJ whole genome shotgun (WGS) entry which is preliminary data.</text>
</comment>
<reference evidence="2 3" key="1">
    <citation type="submission" date="2023-10" db="EMBL/GenBank/DDBJ databases">
        <title>Draft genome sequence of Xylaria bambusicola isolate GMP-LS, the root and basal stem rot pathogen of sugarcane in Indonesia.</title>
        <authorList>
            <person name="Selvaraj P."/>
            <person name="Muralishankar V."/>
            <person name="Muruganantham S."/>
            <person name="Sp S."/>
            <person name="Haryani S."/>
            <person name="Lau K.J.X."/>
            <person name="Naqvi N.I."/>
        </authorList>
    </citation>
    <scope>NUCLEOTIDE SEQUENCE [LARGE SCALE GENOMIC DNA]</scope>
    <source>
        <strain evidence="2">GMP-LS</strain>
    </source>
</reference>
<evidence type="ECO:0000313" key="3">
    <source>
        <dbReference type="Proteomes" id="UP001305414"/>
    </source>
</evidence>
<dbReference type="PANTHER" id="PTHR37017:SF11">
    <property type="entry name" value="ESTERASE_LIPASE_THIOESTERASE DOMAIN-CONTAINING PROTEIN"/>
    <property type="match status" value="1"/>
</dbReference>
<name>A0AAN7V059_9PEZI</name>
<dbReference type="SUPFAM" id="SSF53474">
    <property type="entry name" value="alpha/beta-Hydrolases"/>
    <property type="match status" value="1"/>
</dbReference>
<dbReference type="AlphaFoldDB" id="A0AAN7V059"/>
<dbReference type="InterPro" id="IPR000073">
    <property type="entry name" value="AB_hydrolase_1"/>
</dbReference>
<dbReference type="EMBL" id="JAWHQM010000066">
    <property type="protein sequence ID" value="KAK5636311.1"/>
    <property type="molecule type" value="Genomic_DNA"/>
</dbReference>
<dbReference type="PANTHER" id="PTHR37017">
    <property type="entry name" value="AB HYDROLASE-1 DOMAIN-CONTAINING PROTEIN-RELATED"/>
    <property type="match status" value="1"/>
</dbReference>
<dbReference type="Proteomes" id="UP001305414">
    <property type="component" value="Unassembled WGS sequence"/>
</dbReference>
<keyword evidence="3" id="KW-1185">Reference proteome</keyword>
<sequence>MSETERLLTIFFVPGAWHTPWVFDSVRSILSARGFETDAAALATAGSSDPDIGLHDDAAKVRSALTKLIDDGKEVLVLAHSYGGIVASNAVKGLSTTQRTADGLKGGISMVVYLAAFTIPANTSLVMAAGHSSFGGDQGPPDWWIISEVRVSLSLMTVAGD</sequence>
<accession>A0AAN7V059</accession>
<feature type="domain" description="AB hydrolase-1" evidence="1">
    <location>
        <begin position="10"/>
        <end position="138"/>
    </location>
</feature>
<protein>
    <recommendedName>
        <fullName evidence="1">AB hydrolase-1 domain-containing protein</fullName>
    </recommendedName>
</protein>
<dbReference type="InterPro" id="IPR029058">
    <property type="entry name" value="AB_hydrolase_fold"/>
</dbReference>